<gene>
    <name evidence="1" type="ORF">SDC9_145285</name>
</gene>
<dbReference type="EMBL" id="VSSQ01044291">
    <property type="protein sequence ID" value="MPM98104.1"/>
    <property type="molecule type" value="Genomic_DNA"/>
</dbReference>
<name>A0A645E811_9ZZZZ</name>
<accession>A0A645E811</accession>
<evidence type="ECO:0008006" key="2">
    <source>
        <dbReference type="Google" id="ProtNLM"/>
    </source>
</evidence>
<sequence length="63" mass="6663">MTETYLMKTSGAFRVHGGGLGGTILVVMSRNAAPAYQDYIESIFGAGSCLVLNIRHKGSVCVI</sequence>
<organism evidence="1">
    <name type="scientific">bioreactor metagenome</name>
    <dbReference type="NCBI Taxonomy" id="1076179"/>
    <lineage>
        <taxon>unclassified sequences</taxon>
        <taxon>metagenomes</taxon>
        <taxon>ecological metagenomes</taxon>
    </lineage>
</organism>
<dbReference type="SUPFAM" id="SSF55060">
    <property type="entry name" value="GHMP Kinase, C-terminal domain"/>
    <property type="match status" value="1"/>
</dbReference>
<evidence type="ECO:0000313" key="1">
    <source>
        <dbReference type="EMBL" id="MPM98104.1"/>
    </source>
</evidence>
<reference evidence="1" key="1">
    <citation type="submission" date="2019-08" db="EMBL/GenBank/DDBJ databases">
        <authorList>
            <person name="Kucharzyk K."/>
            <person name="Murdoch R.W."/>
            <person name="Higgins S."/>
            <person name="Loffler F."/>
        </authorList>
    </citation>
    <scope>NUCLEOTIDE SEQUENCE</scope>
</reference>
<comment type="caution">
    <text evidence="1">The sequence shown here is derived from an EMBL/GenBank/DDBJ whole genome shotgun (WGS) entry which is preliminary data.</text>
</comment>
<dbReference type="AlphaFoldDB" id="A0A645E811"/>
<dbReference type="InterPro" id="IPR036554">
    <property type="entry name" value="GHMP_kinase_C_sf"/>
</dbReference>
<protein>
    <recommendedName>
        <fullName evidence="2">Galactokinase</fullName>
    </recommendedName>
</protein>
<proteinExistence type="predicted"/>